<accession>A0A4E0QP97</accession>
<keyword evidence="3" id="KW-1185">Reference proteome</keyword>
<feature type="coiled-coil region" evidence="1">
    <location>
        <begin position="144"/>
        <end position="178"/>
    </location>
</feature>
<dbReference type="InterPro" id="IPR019734">
    <property type="entry name" value="TPR_rpt"/>
</dbReference>
<dbReference type="InterPro" id="IPR011990">
    <property type="entry name" value="TPR-like_helical_dom_sf"/>
</dbReference>
<evidence type="ECO:0000313" key="2">
    <source>
        <dbReference type="EMBL" id="TGO02608.1"/>
    </source>
</evidence>
<proteinExistence type="predicted"/>
<reference evidence="2 3" key="1">
    <citation type="journal article" date="2016" name="Front. Microbiol.">
        <title>Single-Cell (Meta-)Genomics of a Dimorphic Candidatus Thiomargarita nelsonii Reveals Genomic Plasticity.</title>
        <authorList>
            <person name="Flood B.E."/>
            <person name="Fliss P."/>
            <person name="Jones D.S."/>
            <person name="Dick G.J."/>
            <person name="Jain S."/>
            <person name="Kaster A.K."/>
            <person name="Winkel M."/>
            <person name="Mussmann M."/>
            <person name="Bailey J."/>
        </authorList>
    </citation>
    <scope>NUCLEOTIDE SEQUENCE [LARGE SCALE GENOMIC DNA]</scope>
    <source>
        <strain evidence="2">Hydrate Ridge</strain>
    </source>
</reference>
<gene>
    <name evidence="2" type="ORF">PN36_22185</name>
</gene>
<protein>
    <recommendedName>
        <fullName evidence="4">Tetratricopeptide repeat protein</fullName>
    </recommendedName>
</protein>
<dbReference type="SMART" id="SM00028">
    <property type="entry name" value="TPR"/>
    <property type="match status" value="3"/>
</dbReference>
<organism evidence="2 3">
    <name type="scientific">Candidatus Thiomargarita nelsonii</name>
    <dbReference type="NCBI Taxonomy" id="1003181"/>
    <lineage>
        <taxon>Bacteria</taxon>
        <taxon>Pseudomonadati</taxon>
        <taxon>Pseudomonadota</taxon>
        <taxon>Gammaproteobacteria</taxon>
        <taxon>Thiotrichales</taxon>
        <taxon>Thiotrichaceae</taxon>
        <taxon>Thiomargarita</taxon>
    </lineage>
</organism>
<dbReference type="EMBL" id="JSZA02000102">
    <property type="protein sequence ID" value="TGO02608.1"/>
    <property type="molecule type" value="Genomic_DNA"/>
</dbReference>
<keyword evidence="1" id="KW-0175">Coiled coil</keyword>
<name>A0A4E0QP97_9GAMM</name>
<dbReference type="AlphaFoldDB" id="A0A4E0QP97"/>
<evidence type="ECO:0000313" key="3">
    <source>
        <dbReference type="Proteomes" id="UP000030428"/>
    </source>
</evidence>
<evidence type="ECO:0000256" key="1">
    <source>
        <dbReference type="SAM" id="Coils"/>
    </source>
</evidence>
<comment type="caution">
    <text evidence="2">The sequence shown here is derived from an EMBL/GenBank/DDBJ whole genome shotgun (WGS) entry which is preliminary data.</text>
</comment>
<dbReference type="Pfam" id="PF13181">
    <property type="entry name" value="TPR_8"/>
    <property type="match status" value="2"/>
</dbReference>
<dbReference type="Proteomes" id="UP000030428">
    <property type="component" value="Unassembled WGS sequence"/>
</dbReference>
<dbReference type="SUPFAM" id="SSF48452">
    <property type="entry name" value="TPR-like"/>
    <property type="match status" value="1"/>
</dbReference>
<dbReference type="Gene3D" id="1.25.40.10">
    <property type="entry name" value="Tetratricopeptide repeat domain"/>
    <property type="match status" value="2"/>
</dbReference>
<sequence length="327" mass="37323">MFNKHKFLGFLAGLIAIVSAYYLIKDVSDDLVVIVLERLKETPPTVSEVPPFLLEPPVENPPIVAGQITSEYEIEAYFDEALVYIENDKLEQASALYKEIPPSHEKAQLLSEKIIEGYYLLALKSQDKGDFDEAKKWIERGLGLDATNKKLGALKIKIAQAEEIRKGVENYYQQATRKNNRGEYEESRALIQHGLSLNPTHEKLRALSEKVELALKKRQQIENFYQLALTKVNKKAYEAARIWIDKGLSLDPSHKKLQALKRKISRTTTQDIVTNSIGMKFKLIKAGKFKMGSENGRDNEKPVHWVNAIKLRNLVGWVERERNPPLL</sequence>
<evidence type="ECO:0008006" key="4">
    <source>
        <dbReference type="Google" id="ProtNLM"/>
    </source>
</evidence>